<evidence type="ECO:0000256" key="1">
    <source>
        <dbReference type="SAM" id="MobiDB-lite"/>
    </source>
</evidence>
<proteinExistence type="predicted"/>
<organism evidence="2">
    <name type="scientific">Haemonchus placei</name>
    <name type="common">Barber's pole worm</name>
    <dbReference type="NCBI Taxonomy" id="6290"/>
    <lineage>
        <taxon>Eukaryota</taxon>
        <taxon>Metazoa</taxon>
        <taxon>Ecdysozoa</taxon>
        <taxon>Nematoda</taxon>
        <taxon>Chromadorea</taxon>
        <taxon>Rhabditida</taxon>
        <taxon>Rhabditina</taxon>
        <taxon>Rhabditomorpha</taxon>
        <taxon>Strongyloidea</taxon>
        <taxon>Trichostrongylidae</taxon>
        <taxon>Haemonchus</taxon>
    </lineage>
</organism>
<sequence length="114" mass="12465">LVFASFSTSATSIFSNFLLTPISVFGDKSLTMRNDRCPFCPLGLKGATASIPHRVEPSRTHDSSSQSCSSFGRRRNSSAFRFCSSTFESCSQQGTITWNARFPSPCISFTSNTN</sequence>
<feature type="compositionally biased region" description="Basic and acidic residues" evidence="1">
    <location>
        <begin position="53"/>
        <end position="62"/>
    </location>
</feature>
<dbReference type="AlphaFoldDB" id="A0A0N4X834"/>
<evidence type="ECO:0000313" key="2">
    <source>
        <dbReference type="WBParaSite" id="HPLM_0002052601-mRNA-1"/>
    </source>
</evidence>
<reference evidence="2" key="1">
    <citation type="submission" date="2017-02" db="UniProtKB">
        <authorList>
            <consortium name="WormBaseParasite"/>
        </authorList>
    </citation>
    <scope>IDENTIFICATION</scope>
</reference>
<accession>A0A0N4X834</accession>
<protein>
    <submittedName>
        <fullName evidence="2">Secreted protein</fullName>
    </submittedName>
</protein>
<feature type="region of interest" description="Disordered" evidence="1">
    <location>
        <begin position="53"/>
        <end position="74"/>
    </location>
</feature>
<name>A0A0N4X834_HAEPC</name>
<dbReference type="WBParaSite" id="HPLM_0002052601-mRNA-1">
    <property type="protein sequence ID" value="HPLM_0002052601-mRNA-1"/>
    <property type="gene ID" value="HPLM_0002052601"/>
</dbReference>